<keyword evidence="5" id="KW-1133">Transmembrane helix</keyword>
<feature type="domain" description="PDZ" evidence="6">
    <location>
        <begin position="441"/>
        <end position="492"/>
    </location>
</feature>
<feature type="domain" description="PDZ" evidence="6">
    <location>
        <begin position="719"/>
        <end position="801"/>
    </location>
</feature>
<evidence type="ECO:0000256" key="2">
    <source>
        <dbReference type="ARBA" id="ARBA00022490"/>
    </source>
</evidence>
<feature type="compositionally biased region" description="Polar residues" evidence="4">
    <location>
        <begin position="9"/>
        <end position="19"/>
    </location>
</feature>
<accession>A0A336LUR3</accession>
<dbReference type="VEuPathDB" id="VectorBase:CSON000472"/>
<dbReference type="AlphaFoldDB" id="A0A336LUR3"/>
<keyword evidence="5" id="KW-0472">Membrane</keyword>
<proteinExistence type="predicted"/>
<dbReference type="SMART" id="SM00228">
    <property type="entry name" value="PDZ"/>
    <property type="match status" value="7"/>
</dbReference>
<dbReference type="EMBL" id="UFQS01000107">
    <property type="protein sequence ID" value="SSW99707.1"/>
    <property type="molecule type" value="Genomic_DNA"/>
</dbReference>
<evidence type="ECO:0000313" key="7">
    <source>
        <dbReference type="EMBL" id="SSW99707.1"/>
    </source>
</evidence>
<feature type="region of interest" description="Disordered" evidence="4">
    <location>
        <begin position="1"/>
        <end position="58"/>
    </location>
</feature>
<dbReference type="PROSITE" id="PS50106">
    <property type="entry name" value="PDZ"/>
    <property type="match status" value="7"/>
</dbReference>
<evidence type="ECO:0000313" key="8">
    <source>
        <dbReference type="EMBL" id="SSX20087.1"/>
    </source>
</evidence>
<feature type="domain" description="PDZ" evidence="6">
    <location>
        <begin position="282"/>
        <end position="379"/>
    </location>
</feature>
<feature type="domain" description="PDZ" evidence="6">
    <location>
        <begin position="542"/>
        <end position="620"/>
    </location>
</feature>
<dbReference type="PANTHER" id="PTHR46227">
    <property type="entry name" value="GLUTAMATE RECEPTOR-INTERACTING PROTEIN GRIP"/>
    <property type="match status" value="1"/>
</dbReference>
<dbReference type="Pfam" id="PF00595">
    <property type="entry name" value="PDZ"/>
    <property type="match status" value="6"/>
</dbReference>
<dbReference type="GO" id="GO:0098887">
    <property type="term" value="P:neurotransmitter receptor transport, endosome to postsynaptic membrane"/>
    <property type="evidence" value="ECO:0007669"/>
    <property type="project" value="TreeGrafter"/>
</dbReference>
<evidence type="ECO:0000256" key="1">
    <source>
        <dbReference type="ARBA" id="ARBA00004496"/>
    </source>
</evidence>
<protein>
    <submittedName>
        <fullName evidence="8">CSON000472 protein</fullName>
    </submittedName>
</protein>
<name>A0A336LUR3_CULSO</name>
<dbReference type="Gene3D" id="2.30.42.10">
    <property type="match status" value="7"/>
</dbReference>
<feature type="domain" description="PDZ" evidence="6">
    <location>
        <begin position="67"/>
        <end position="133"/>
    </location>
</feature>
<comment type="subcellular location">
    <subcellularLocation>
        <location evidence="1">Cytoplasm</location>
    </subcellularLocation>
</comment>
<dbReference type="FunFam" id="2.30.42.10:FF:000035">
    <property type="entry name" value="Glutamate receptor interacting protein 1"/>
    <property type="match status" value="1"/>
</dbReference>
<dbReference type="SUPFAM" id="SSF50156">
    <property type="entry name" value="PDZ domain-like"/>
    <property type="match status" value="7"/>
</dbReference>
<organism evidence="8">
    <name type="scientific">Culicoides sonorensis</name>
    <name type="common">Biting midge</name>
    <dbReference type="NCBI Taxonomy" id="179676"/>
    <lineage>
        <taxon>Eukaryota</taxon>
        <taxon>Metazoa</taxon>
        <taxon>Ecdysozoa</taxon>
        <taxon>Arthropoda</taxon>
        <taxon>Hexapoda</taxon>
        <taxon>Insecta</taxon>
        <taxon>Pterygota</taxon>
        <taxon>Neoptera</taxon>
        <taxon>Endopterygota</taxon>
        <taxon>Diptera</taxon>
        <taxon>Nematocera</taxon>
        <taxon>Chironomoidea</taxon>
        <taxon>Ceratopogonidae</taxon>
        <taxon>Ceratopogoninae</taxon>
        <taxon>Culicoides</taxon>
        <taxon>Monoculicoides</taxon>
    </lineage>
</organism>
<dbReference type="CDD" id="cd00136">
    <property type="entry name" value="PDZ_canonical"/>
    <property type="match status" value="1"/>
</dbReference>
<reference evidence="7" key="1">
    <citation type="submission" date="2018-04" db="EMBL/GenBank/DDBJ databases">
        <authorList>
            <person name="Go L.Y."/>
            <person name="Mitchell J.A."/>
        </authorList>
    </citation>
    <scope>NUCLEOTIDE SEQUENCE</scope>
    <source>
        <tissue evidence="7">Whole organism</tissue>
    </source>
</reference>
<dbReference type="InterPro" id="IPR043545">
    <property type="entry name" value="GRIP1/2"/>
</dbReference>
<feature type="compositionally biased region" description="Polar residues" evidence="4">
    <location>
        <begin position="32"/>
        <end position="41"/>
    </location>
</feature>
<evidence type="ECO:0000256" key="5">
    <source>
        <dbReference type="SAM" id="Phobius"/>
    </source>
</evidence>
<keyword evidence="3" id="KW-0677">Repeat</keyword>
<feature type="transmembrane region" description="Helical" evidence="5">
    <location>
        <begin position="153"/>
        <end position="173"/>
    </location>
</feature>
<feature type="compositionally biased region" description="Basic and acidic residues" evidence="4">
    <location>
        <begin position="20"/>
        <end position="30"/>
    </location>
</feature>
<dbReference type="CDD" id="cd06685">
    <property type="entry name" value="PDZ7_GRIP1-2-like"/>
    <property type="match status" value="1"/>
</dbReference>
<dbReference type="InterPro" id="IPR001478">
    <property type="entry name" value="PDZ"/>
</dbReference>
<dbReference type="InterPro" id="IPR036034">
    <property type="entry name" value="PDZ_sf"/>
</dbReference>
<keyword evidence="5" id="KW-0812">Transmembrane</keyword>
<feature type="domain" description="PDZ" evidence="6">
    <location>
        <begin position="844"/>
        <end position="927"/>
    </location>
</feature>
<dbReference type="PANTHER" id="PTHR46227:SF2">
    <property type="entry name" value="FI03335P"/>
    <property type="match status" value="1"/>
</dbReference>
<reference evidence="8" key="2">
    <citation type="submission" date="2018-07" db="EMBL/GenBank/DDBJ databases">
        <authorList>
            <person name="Quirk P.G."/>
            <person name="Krulwich T.A."/>
        </authorList>
    </citation>
    <scope>NUCLEOTIDE SEQUENCE</scope>
</reference>
<gene>
    <name evidence="8" type="primary">CSON000472</name>
</gene>
<sequence length="931" mass="103194">MKLWKTRKSTSCVSGNSKINEQKKQQDVSKAKSITTQSTPVLGSRAMSPAQSEDSGLAVDRPTTYTSITIPREDAKNLAITFAERFDLSCPPLIESINELGTASDMLSPGDRIHQIDGISTIGLSNQHVFNLLCNGDGPATVEIEYYLPEHGLFIFFKVYFFYKYFLILFQIVSQNKLRVISKIAQITIERETDFLGLTLRGGGDLPLIVTNVRPEGPVYKTGLIKPGDRILRLDNISLIHKTLAEAQQLLKTFDASRFSNLTIEYDVSVIQNLEFSVGPLLIEIERSANERVGLVLSNYSNVFENQYQSVDDIKSNQIYIANIIPASIADRCGAFSVGDKLISVNGTIIDGLSYSPSEAMELIDASSSLGYLQLQIMPIHAIARRREMQLSQTLYGYNTVDSRKTVRSRSNFSRKTNYQSQIYDPMEIYANSGLYRSELVHTIIDCSQGSGICLGPPAPNGRGLIISHVIRDSAADRSGCIQKGDRLLAVNKIYNLDLITTRQMLGDYPSEEISTQCNSWVELEIEYDIADCTSQKCGIFDVKLIKRGKSGLGITVNGSSSGMYAISHIKPGSPAYRTGALRPGDIVIAVDSHPVEHFNIDLLLKETQSDCVTLTIRRNTLPDFLFDAQQKNNFMFDNSENSYNSSPKFGEILQQRSPSPVCQELYEMIELNKMNLNPPPPQEWLQEGQNEDIEHYKVTPKTNLSQSIKTEKIEQNFVVKLEKNHGPLGITLAGSEQAGQPITISAIADGGLAQKTGEIDIGDQLLAVNGQNVQNMALSDATKLLHKFNDVVYLQLSRIKDIEIPSHIPQPQAIYAKVVKKTSKSPSINDNISTSSDGFRTIHVVLHKDTIYDDYGFSVSDGLYEKGVYINRIRSGGPADLTGQLKPFDRIIQVNDTKTLDFDCCLTVPLIATAGDKIDLIVQRATKVSY</sequence>
<keyword evidence="2" id="KW-0963">Cytoplasm</keyword>
<feature type="domain" description="PDZ" evidence="6">
    <location>
        <begin position="186"/>
        <end position="252"/>
    </location>
</feature>
<dbReference type="GO" id="GO:0005737">
    <property type="term" value="C:cytoplasm"/>
    <property type="evidence" value="ECO:0007669"/>
    <property type="project" value="UniProtKB-SubCell"/>
</dbReference>
<evidence type="ECO:0000259" key="6">
    <source>
        <dbReference type="PROSITE" id="PS50106"/>
    </source>
</evidence>
<dbReference type="EMBL" id="UFQT01000107">
    <property type="protein sequence ID" value="SSX20087.1"/>
    <property type="molecule type" value="Genomic_DNA"/>
</dbReference>
<evidence type="ECO:0000256" key="3">
    <source>
        <dbReference type="ARBA" id="ARBA00022737"/>
    </source>
</evidence>
<evidence type="ECO:0000256" key="4">
    <source>
        <dbReference type="SAM" id="MobiDB-lite"/>
    </source>
</evidence>